<dbReference type="InterPro" id="IPR025705">
    <property type="entry name" value="Beta_hexosaminidase_sua/sub"/>
</dbReference>
<dbReference type="GO" id="GO:0030203">
    <property type="term" value="P:glycosaminoglycan metabolic process"/>
    <property type="evidence" value="ECO:0007669"/>
    <property type="project" value="TreeGrafter"/>
</dbReference>
<evidence type="ECO:0000256" key="3">
    <source>
        <dbReference type="ARBA" id="ARBA00023295"/>
    </source>
</evidence>
<dbReference type="InterPro" id="IPR015882">
    <property type="entry name" value="HEX_bac_N"/>
</dbReference>
<dbReference type="SUPFAM" id="SSF55545">
    <property type="entry name" value="beta-N-acetylhexosaminidase-like domain"/>
    <property type="match status" value="1"/>
</dbReference>
<dbReference type="PRINTS" id="PR00738">
    <property type="entry name" value="GLHYDRLASE20"/>
</dbReference>
<organism evidence="8 9">
    <name type="scientific">Rouxiella aceris</name>
    <dbReference type="NCBI Taxonomy" id="2703884"/>
    <lineage>
        <taxon>Bacteria</taxon>
        <taxon>Pseudomonadati</taxon>
        <taxon>Pseudomonadota</taxon>
        <taxon>Gammaproteobacteria</taxon>
        <taxon>Enterobacterales</taxon>
        <taxon>Yersiniaceae</taxon>
        <taxon>Rouxiella</taxon>
    </lineage>
</organism>
<dbReference type="AlphaFoldDB" id="A0A848MFK7"/>
<dbReference type="Gene3D" id="3.30.379.10">
    <property type="entry name" value="Chitobiase/beta-hexosaminidase domain 2-like"/>
    <property type="match status" value="1"/>
</dbReference>
<evidence type="ECO:0000256" key="2">
    <source>
        <dbReference type="ARBA" id="ARBA00022801"/>
    </source>
</evidence>
<dbReference type="SUPFAM" id="SSF51445">
    <property type="entry name" value="(Trans)glycosidases"/>
    <property type="match status" value="1"/>
</dbReference>
<evidence type="ECO:0000256" key="1">
    <source>
        <dbReference type="ARBA" id="ARBA00006285"/>
    </source>
</evidence>
<dbReference type="Pfam" id="PF02838">
    <property type="entry name" value="Glyco_hydro_20b"/>
    <property type="match status" value="1"/>
</dbReference>
<feature type="domain" description="Beta-hexosaminidase bacterial type N-terminal" evidence="7">
    <location>
        <begin position="33"/>
        <end position="163"/>
    </location>
</feature>
<evidence type="ECO:0000313" key="8">
    <source>
        <dbReference type="EMBL" id="NMP25802.1"/>
    </source>
</evidence>
<dbReference type="GO" id="GO:0005975">
    <property type="term" value="P:carbohydrate metabolic process"/>
    <property type="evidence" value="ECO:0007669"/>
    <property type="project" value="InterPro"/>
</dbReference>
<evidence type="ECO:0000256" key="4">
    <source>
        <dbReference type="ARBA" id="ARBA00033000"/>
    </source>
</evidence>
<gene>
    <name evidence="8" type="ORF">GW590_02775</name>
</gene>
<evidence type="ECO:0000313" key="9">
    <source>
        <dbReference type="Proteomes" id="UP000585363"/>
    </source>
</evidence>
<proteinExistence type="inferred from homology"/>
<dbReference type="InterPro" id="IPR015883">
    <property type="entry name" value="Glyco_hydro_20_cat"/>
</dbReference>
<evidence type="ECO:0000256" key="5">
    <source>
        <dbReference type="PIRSR" id="PIRSR625705-1"/>
    </source>
</evidence>
<evidence type="ECO:0000259" key="7">
    <source>
        <dbReference type="Pfam" id="PF02838"/>
    </source>
</evidence>
<name>A0A848MFK7_9GAMM</name>
<keyword evidence="3" id="KW-0326">Glycosidase</keyword>
<comment type="caution">
    <text evidence="8">The sequence shown here is derived from an EMBL/GenBank/DDBJ whole genome shotgun (WGS) entry which is preliminary data.</text>
</comment>
<dbReference type="GO" id="GO:0016020">
    <property type="term" value="C:membrane"/>
    <property type="evidence" value="ECO:0007669"/>
    <property type="project" value="TreeGrafter"/>
</dbReference>
<comment type="similarity">
    <text evidence="1">Belongs to the glycosyl hydrolase 20 family.</text>
</comment>
<dbReference type="InterPro" id="IPR029018">
    <property type="entry name" value="Hex-like_dom2"/>
</dbReference>
<evidence type="ECO:0000259" key="6">
    <source>
        <dbReference type="Pfam" id="PF00728"/>
    </source>
</evidence>
<dbReference type="GO" id="GO:0004563">
    <property type="term" value="F:beta-N-acetylhexosaminidase activity"/>
    <property type="evidence" value="ECO:0007669"/>
    <property type="project" value="InterPro"/>
</dbReference>
<dbReference type="EMBL" id="JAADJU010000001">
    <property type="protein sequence ID" value="NMP25802.1"/>
    <property type="molecule type" value="Genomic_DNA"/>
</dbReference>
<dbReference type="GO" id="GO:0006689">
    <property type="term" value="P:ganglioside catabolic process"/>
    <property type="evidence" value="ECO:0007669"/>
    <property type="project" value="TreeGrafter"/>
</dbReference>
<dbReference type="Pfam" id="PF00728">
    <property type="entry name" value="Glyco_hydro_20"/>
    <property type="match status" value="2"/>
</dbReference>
<keyword evidence="9" id="KW-1185">Reference proteome</keyword>
<protein>
    <recommendedName>
        <fullName evidence="4">N-acetyl-beta-glucosaminidase</fullName>
    </recommendedName>
</protein>
<reference evidence="8 9" key="1">
    <citation type="submission" date="2020-01" db="EMBL/GenBank/DDBJ databases">
        <authorList>
            <person name="Lee S.D."/>
        </authorList>
    </citation>
    <scope>NUCLEOTIDE SEQUENCE [LARGE SCALE GENOMIC DNA]</scope>
    <source>
        <strain evidence="8 9">SAP-1</strain>
    </source>
</reference>
<dbReference type="InterPro" id="IPR017853">
    <property type="entry name" value="GH"/>
</dbReference>
<feature type="domain" description="Glycoside hydrolase family 20 catalytic" evidence="6">
    <location>
        <begin position="166"/>
        <end position="446"/>
    </location>
</feature>
<dbReference type="Proteomes" id="UP000585363">
    <property type="component" value="Unassembled WGS sequence"/>
</dbReference>
<keyword evidence="2 8" id="KW-0378">Hydrolase</keyword>
<feature type="active site" description="Proton donor" evidence="5">
    <location>
        <position position="322"/>
    </location>
</feature>
<accession>A0A848MFK7</accession>
<sequence>MLMLSFKHVVITASLLLSFLVRAELPPGAESLDLMPWPRQVVLPDVAQKWVLDNHLAIAVSGDDLGEMPTLWRSRIERQTGWQLLPAPQDSTRAGIQIYIAKRVAAVPQLASDESYQLIVTPQGATLAAATRFGALRGMETLLQLLRRDGDNTFLPAVTINDAPRFPWRGLLLDPARHFLPVADILRQLDGMAAAKLNVLHWHLTDDQGWRFASTHYPLLQQLASDGNFYTPQQMKEVVAYATRLGIRVVPEIDFPGHASSIAVAYPALLSAPGPYAMERGWGVHPPTLDPSNEKVYAFIDTLTGELAEIFPDAYLHIGGDEVDDSQWKQSKKIQAFMRRQQLADSHGLQAYFNQRVEKILARHHRKMVGWDEIFHPDLPHNIVIQSWQGPDSLAASAAQGYQGILSTGFYLDQPQSTAYHYRNAILPQTLDVETQVAKDEKAQSWQFTMPRLKGSAVTGSFTLIDGEKGWRGFIDFSGKTRRALRDIHWQRDGQLSFAVDTWMGDTQPVLNLQQGKLSGYFLLGNVRYPVSGSALAAIPAGLPSQVPDQAAMKNILGGEAALWSENVTPEILDIKLWPRAFAVAERLWSPQEVQDEANMYQRLQAIDAWSVVSVGLQQQAESSRLLTRLANSNDIMPLQLFASALEPAQYYTRQHLKFQAGQYNQFAALNRLADALPAESNATRQLDQQLQILIAHPQDKSAAQAVRVQLALWRNNTAWVQPLLAQNSVLKPLQPVAEQVQRLSELGLMLLDKWQKGQGISDSYRQLAQRQLDDAALVQDEVVIAMVNPLTRLLNAFKVQ</sequence>
<dbReference type="PANTHER" id="PTHR22600:SF21">
    <property type="entry name" value="BETA-HEXOSAMINIDASE A"/>
    <property type="match status" value="1"/>
</dbReference>
<dbReference type="PANTHER" id="PTHR22600">
    <property type="entry name" value="BETA-HEXOSAMINIDASE"/>
    <property type="match status" value="1"/>
</dbReference>
<feature type="domain" description="Glycoside hydrolase family 20 catalytic" evidence="6">
    <location>
        <begin position="550"/>
        <end position="591"/>
    </location>
</feature>
<dbReference type="GO" id="GO:0005764">
    <property type="term" value="C:lysosome"/>
    <property type="evidence" value="ECO:0007669"/>
    <property type="project" value="TreeGrafter"/>
</dbReference>
<dbReference type="Gene3D" id="3.20.20.80">
    <property type="entry name" value="Glycosidases"/>
    <property type="match status" value="2"/>
</dbReference>
<reference evidence="8 9" key="2">
    <citation type="submission" date="2020-06" db="EMBL/GenBank/DDBJ databases">
        <title>Polyphasic characterization of a Rahnella strain isolated from tree sap.</title>
        <authorList>
            <person name="Kim I.S."/>
        </authorList>
    </citation>
    <scope>NUCLEOTIDE SEQUENCE [LARGE SCALE GENOMIC DNA]</scope>
    <source>
        <strain evidence="8 9">SAP-1</strain>
    </source>
</reference>